<reference evidence="3" key="1">
    <citation type="submission" date="2023-07" db="EMBL/GenBank/DDBJ databases">
        <title>30 novel species of actinomycetes from the DSMZ collection.</title>
        <authorList>
            <person name="Nouioui I."/>
        </authorList>
    </citation>
    <scope>NUCLEOTIDE SEQUENCE [LARGE SCALE GENOMIC DNA]</scope>
    <source>
        <strain evidence="3">DSM 44743</strain>
    </source>
</reference>
<dbReference type="SUPFAM" id="SSF56112">
    <property type="entry name" value="Protein kinase-like (PK-like)"/>
    <property type="match status" value="1"/>
</dbReference>
<dbReference type="InterPro" id="IPR052402">
    <property type="entry name" value="ADCK_kinase"/>
</dbReference>
<dbReference type="InterPro" id="IPR004147">
    <property type="entry name" value="ABC1_dom"/>
</dbReference>
<dbReference type="EMBL" id="JAVREP010000008">
    <property type="protein sequence ID" value="MDT0329472.1"/>
    <property type="molecule type" value="Genomic_DNA"/>
</dbReference>
<dbReference type="Proteomes" id="UP001183390">
    <property type="component" value="Unassembled WGS sequence"/>
</dbReference>
<sequence length="418" mass="44345">MEQVTPGRVARPAPTRFETARRLGALGLIGAGTVVTAAVAAVAGLPGGGAAGARRGVATSVAVGLQRLGPTAAKAGQLIGSRRDMIGPIWADALGVLHDRARPMSAAERAVALRRARDEVPALADVEVTGILLGSGTVGCVYRGAVGSERVAVKLRRPGVDRLMAADLRLLRAAASLAVRWDRTGGRPLADLVDYVADVIMAQTDYIAEAENHRVLAANLARLPGVDVPALYPDLCGSSVLVTRYVPGLGARVPPTAQAVAARRALRAVRRMVFEDGFVHCDLHPGNLYVHGNGRVVLLDAGYAVRVSEHTRENLDRFFRAIAIGDGRTCGEIVFDSAPDADERRRGEFVEAMERHVRAHGGDGGVFTMAEFGNGIFELQTRYGVHSRAEFVFPLSALMVAEGTLRSLMPTVEIQDGF</sequence>
<feature type="domain" description="Protein kinase" evidence="1">
    <location>
        <begin position="127"/>
        <end position="418"/>
    </location>
</feature>
<dbReference type="PANTHER" id="PTHR45890">
    <property type="entry name" value="AARF DOMAIN CONTAINING KINASE 2 (PREDICTED)"/>
    <property type="match status" value="1"/>
</dbReference>
<evidence type="ECO:0000313" key="3">
    <source>
        <dbReference type="Proteomes" id="UP001183390"/>
    </source>
</evidence>
<dbReference type="PROSITE" id="PS50011">
    <property type="entry name" value="PROTEIN_KINASE_DOM"/>
    <property type="match status" value="1"/>
</dbReference>
<dbReference type="Gene3D" id="1.10.510.10">
    <property type="entry name" value="Transferase(Phosphotransferase) domain 1"/>
    <property type="match status" value="1"/>
</dbReference>
<dbReference type="InterPro" id="IPR011009">
    <property type="entry name" value="Kinase-like_dom_sf"/>
</dbReference>
<dbReference type="PANTHER" id="PTHR45890:SF1">
    <property type="entry name" value="AARF DOMAIN CONTAINING KINASE 2"/>
    <property type="match status" value="1"/>
</dbReference>
<dbReference type="RefSeq" id="WP_311512123.1">
    <property type="nucleotide sequence ID" value="NZ_JAVREP010000008.1"/>
</dbReference>
<protein>
    <submittedName>
        <fullName evidence="2">AarF/UbiB family protein</fullName>
    </submittedName>
</protein>
<keyword evidence="3" id="KW-1185">Reference proteome</keyword>
<proteinExistence type="predicted"/>
<accession>A0ABU2MAB1</accession>
<gene>
    <name evidence="2" type="ORF">RM479_13715</name>
</gene>
<name>A0ABU2MAB1_9ACTN</name>
<evidence type="ECO:0000259" key="1">
    <source>
        <dbReference type="PROSITE" id="PS50011"/>
    </source>
</evidence>
<dbReference type="Pfam" id="PF03109">
    <property type="entry name" value="ABC1"/>
    <property type="match status" value="1"/>
</dbReference>
<comment type="caution">
    <text evidence="2">The sequence shown here is derived from an EMBL/GenBank/DDBJ whole genome shotgun (WGS) entry which is preliminary data.</text>
</comment>
<evidence type="ECO:0000313" key="2">
    <source>
        <dbReference type="EMBL" id="MDT0329472.1"/>
    </source>
</evidence>
<organism evidence="2 3">
    <name type="scientific">Nocardiopsis lambiniae</name>
    <dbReference type="NCBI Taxonomy" id="3075539"/>
    <lineage>
        <taxon>Bacteria</taxon>
        <taxon>Bacillati</taxon>
        <taxon>Actinomycetota</taxon>
        <taxon>Actinomycetes</taxon>
        <taxon>Streptosporangiales</taxon>
        <taxon>Nocardiopsidaceae</taxon>
        <taxon>Nocardiopsis</taxon>
    </lineage>
</organism>
<dbReference type="InterPro" id="IPR000719">
    <property type="entry name" value="Prot_kinase_dom"/>
</dbReference>
<dbReference type="CDD" id="cd05121">
    <property type="entry name" value="ABC1_ADCK3-like"/>
    <property type="match status" value="1"/>
</dbReference>